<evidence type="ECO:0000256" key="1">
    <source>
        <dbReference type="SAM" id="Phobius"/>
    </source>
</evidence>
<keyword evidence="1" id="KW-0812">Transmembrane</keyword>
<feature type="transmembrane region" description="Helical" evidence="1">
    <location>
        <begin position="773"/>
        <end position="798"/>
    </location>
</feature>
<accession>F2NKF1</accession>
<evidence type="ECO:0000313" key="3">
    <source>
        <dbReference type="Proteomes" id="UP000007030"/>
    </source>
</evidence>
<keyword evidence="3" id="KW-1185">Reference proteome</keyword>
<keyword evidence="1" id="KW-1133">Transmembrane helix</keyword>
<evidence type="ECO:0000313" key="2">
    <source>
        <dbReference type="EMBL" id="AEB12400.1"/>
    </source>
</evidence>
<dbReference type="Proteomes" id="UP000007030">
    <property type="component" value="Chromosome"/>
</dbReference>
<protein>
    <submittedName>
        <fullName evidence="2">Uncharacterized protein</fullName>
    </submittedName>
</protein>
<dbReference type="eggNOG" id="ENOG5033QBV">
    <property type="taxonomic scope" value="Bacteria"/>
</dbReference>
<name>F2NKF1_MARHT</name>
<proteinExistence type="predicted"/>
<organism evidence="2 3">
    <name type="scientific">Marinithermus hydrothermalis (strain DSM 14884 / JCM 11576 / T1)</name>
    <dbReference type="NCBI Taxonomy" id="869210"/>
    <lineage>
        <taxon>Bacteria</taxon>
        <taxon>Thermotogati</taxon>
        <taxon>Deinococcota</taxon>
        <taxon>Deinococci</taxon>
        <taxon>Thermales</taxon>
        <taxon>Thermaceae</taxon>
        <taxon>Marinithermus</taxon>
    </lineage>
</organism>
<dbReference type="HOGENOM" id="CLU_357818_0_0_0"/>
<sequence>MGVRFLRLSTSISSLWVALGVALAGAPVTWQGQIDGVPAWVTVVPRGHEIPEAVRQNEPWWRWGNTRTDAYLFAFERPDEVRLILEFVLLEDGRPEARVYVNEGGRLPLEYTLEGEALRVFSHGGHPLLRVRPEEGAWLVDGRPNYDLNLWQDYDDCGGEQFPDGRLDWQMWVRSEGTGVPVWEVQRRMYDPFPNRSCRRLAATVRLPEAPPFKAAAPLMPSFPYLGIAQKPSDRFVENPHPIFFDLPDKTGQDPFAYRLRLYPFVGFQIGGVYTINSLRPAPHPDFESPFVFYSFDPRTRYAHMVIRSGGYREGDPFGPEPKSVQRNEIRYSWKLFDETRWRYGLQINGTHAFDQEVEIGRVGAGGVRVELISAEDFPRWINERAWEVVTFVEAVNGYPGSEGIYFYAPGYQSQARLWAWLSGATDYPPDALAYPYLQPDDRLVEVAGASLPPAFRGEYHAGTPRKPRLYLSPIDNRLHLRYAQGGVWNLGNGWVLRTLNLTGGPHIEGWTRERVPEQLGVSMPQAFTGTVQEALYALHGYLVYAGEDGFELRQADYALEAFTLTPPEDRTSWEAFRSRLAPYEAQARDPFDLRAWLEAFPGPAVRVAGARLSEVRATPEGFRFVLSLSSQPQLRGDLGLVPVLRGLEPGRYVLSYDARTGTWRRQVATEPRLEVTARIPEMVQYVPGRISLRVRNAGTVDWSGSAVLYVGGEGVPVGREVVVPGLTEVGWEVPWAPEAPGRYEVRLLMGTKVFSLGEVAVEAAARPQGWNALGLAGGGVLAGVLVILAVGLAVVVLRGIWEAA</sequence>
<reference evidence="2 3" key="1">
    <citation type="journal article" date="2012" name="Stand. Genomic Sci.">
        <title>Complete genome sequence of the aerobic, heterotroph Marinithermus hydrothermalis type strain (T1(T)) from a deep-sea hydrothermal vent chimney.</title>
        <authorList>
            <person name="Copeland A."/>
            <person name="Gu W."/>
            <person name="Yasawong M."/>
            <person name="Lapidus A."/>
            <person name="Lucas S."/>
            <person name="Deshpande S."/>
            <person name="Pagani I."/>
            <person name="Tapia R."/>
            <person name="Cheng J.F."/>
            <person name="Goodwin L.A."/>
            <person name="Pitluck S."/>
            <person name="Liolios K."/>
            <person name="Ivanova N."/>
            <person name="Mavromatis K."/>
            <person name="Mikhailova N."/>
            <person name="Pati A."/>
            <person name="Chen A."/>
            <person name="Palaniappan K."/>
            <person name="Land M."/>
            <person name="Pan C."/>
            <person name="Brambilla E.M."/>
            <person name="Rohde M."/>
            <person name="Tindall B.J."/>
            <person name="Sikorski J."/>
            <person name="Goker M."/>
            <person name="Detter J.C."/>
            <person name="Bristow J."/>
            <person name="Eisen J.A."/>
            <person name="Markowitz V."/>
            <person name="Hugenholtz P."/>
            <person name="Kyrpides N.C."/>
            <person name="Klenk H.P."/>
            <person name="Woyke T."/>
        </authorList>
    </citation>
    <scope>NUCLEOTIDE SEQUENCE [LARGE SCALE GENOMIC DNA]</scope>
    <source>
        <strain evidence="3">DSM 14884 / JCM 11576 / T1</strain>
    </source>
</reference>
<dbReference type="AlphaFoldDB" id="F2NKF1"/>
<keyword evidence="1" id="KW-0472">Membrane</keyword>
<dbReference type="KEGG" id="mhd:Marky_1665"/>
<dbReference type="STRING" id="869210.Marky_1665"/>
<dbReference type="EMBL" id="CP002630">
    <property type="protein sequence ID" value="AEB12400.1"/>
    <property type="molecule type" value="Genomic_DNA"/>
</dbReference>
<gene>
    <name evidence="2" type="ordered locus">Marky_1665</name>
</gene>